<proteinExistence type="predicted"/>
<evidence type="ECO:0000313" key="3">
    <source>
        <dbReference type="Proteomes" id="UP000319449"/>
    </source>
</evidence>
<comment type="caution">
    <text evidence="2">The sequence shown here is derived from an EMBL/GenBank/DDBJ whole genome shotgun (WGS) entry which is preliminary data.</text>
</comment>
<protein>
    <submittedName>
        <fullName evidence="2">Uncharacterized protein</fullName>
    </submittedName>
</protein>
<evidence type="ECO:0000256" key="1">
    <source>
        <dbReference type="SAM" id="SignalP"/>
    </source>
</evidence>
<dbReference type="OrthoDB" id="9553577at2"/>
<dbReference type="Proteomes" id="UP000319449">
    <property type="component" value="Unassembled WGS sequence"/>
</dbReference>
<keyword evidence="3" id="KW-1185">Reference proteome</keyword>
<evidence type="ECO:0000313" key="2">
    <source>
        <dbReference type="EMBL" id="TWJ14055.1"/>
    </source>
</evidence>
<keyword evidence="1" id="KW-0732">Signal</keyword>
<sequence>MRIFLLKIIFPALLLINVSADTVLAAVGCDLNNPDRDVPRLFQEATSYKTLYVSIAQRGGPLLMRRIENRLGSSYLALYAPIDVPYTLYEIYRDRKKVGYIHGVNQKGQFGGIQVFIAQDLTGRVKTFYIQKITGTSANKFRDPKFARKFVGVMLKDFDSYDPVSGKGSGRIGEIANPAPDMETDFYGVLRGLKKNLVLMDEFVFSPEHVTR</sequence>
<feature type="signal peptide" evidence="1">
    <location>
        <begin position="1"/>
        <end position="25"/>
    </location>
</feature>
<dbReference type="RefSeq" id="WP_145025257.1">
    <property type="nucleotide sequence ID" value="NZ_VLLN01000031.1"/>
</dbReference>
<reference evidence="2 3" key="1">
    <citation type="submission" date="2019-07" db="EMBL/GenBank/DDBJ databases">
        <title>Genomic Encyclopedia of Archaeal and Bacterial Type Strains, Phase II (KMG-II): from individual species to whole genera.</title>
        <authorList>
            <person name="Goeker M."/>
        </authorList>
    </citation>
    <scope>NUCLEOTIDE SEQUENCE [LARGE SCALE GENOMIC DNA]</scope>
    <source>
        <strain evidence="2 3">ATCC BAA-1139</strain>
    </source>
</reference>
<organism evidence="2 3">
    <name type="scientific">Geobacter argillaceus</name>
    <dbReference type="NCBI Taxonomy" id="345631"/>
    <lineage>
        <taxon>Bacteria</taxon>
        <taxon>Pseudomonadati</taxon>
        <taxon>Thermodesulfobacteriota</taxon>
        <taxon>Desulfuromonadia</taxon>
        <taxon>Geobacterales</taxon>
        <taxon>Geobacteraceae</taxon>
        <taxon>Geobacter</taxon>
    </lineage>
</organism>
<name>A0A562V822_9BACT</name>
<dbReference type="AlphaFoldDB" id="A0A562V822"/>
<gene>
    <name evidence="2" type="ORF">JN12_03554</name>
</gene>
<accession>A0A562V822</accession>
<dbReference type="EMBL" id="VLLN01000031">
    <property type="protein sequence ID" value="TWJ14055.1"/>
    <property type="molecule type" value="Genomic_DNA"/>
</dbReference>
<feature type="chain" id="PRO_5022167302" evidence="1">
    <location>
        <begin position="26"/>
        <end position="212"/>
    </location>
</feature>